<dbReference type="SUPFAM" id="SSF48264">
    <property type="entry name" value="Cytochrome P450"/>
    <property type="match status" value="1"/>
</dbReference>
<dbReference type="Gene3D" id="1.10.630.10">
    <property type="entry name" value="Cytochrome P450"/>
    <property type="match status" value="1"/>
</dbReference>
<organism evidence="16 17">
    <name type="scientific">Cerrena zonata</name>
    <dbReference type="NCBI Taxonomy" id="2478898"/>
    <lineage>
        <taxon>Eukaryota</taxon>
        <taxon>Fungi</taxon>
        <taxon>Dikarya</taxon>
        <taxon>Basidiomycota</taxon>
        <taxon>Agaricomycotina</taxon>
        <taxon>Agaricomycetes</taxon>
        <taxon>Polyporales</taxon>
        <taxon>Cerrenaceae</taxon>
        <taxon>Cerrena</taxon>
    </lineage>
</organism>
<gene>
    <name evidence="16" type="ORF">QCA50_007785</name>
</gene>
<keyword evidence="5 13" id="KW-0349">Heme</keyword>
<comment type="caution">
    <text evidence="16">The sequence shown here is derived from an EMBL/GenBank/DDBJ whole genome shotgun (WGS) entry which is preliminary data.</text>
</comment>
<evidence type="ECO:0008006" key="18">
    <source>
        <dbReference type="Google" id="ProtNLM"/>
    </source>
</evidence>
<keyword evidence="7 13" id="KW-0479">Metal-binding</keyword>
<keyword evidence="6 15" id="KW-0812">Transmembrane</keyword>
<keyword evidence="12 15" id="KW-0472">Membrane</keyword>
<dbReference type="PANTHER" id="PTHR46300">
    <property type="entry name" value="P450, PUTATIVE (EUROFUNG)-RELATED-RELATED"/>
    <property type="match status" value="1"/>
</dbReference>
<evidence type="ECO:0000256" key="3">
    <source>
        <dbReference type="ARBA" id="ARBA00005179"/>
    </source>
</evidence>
<keyword evidence="10 13" id="KW-0408">Iron</keyword>
<evidence type="ECO:0000256" key="1">
    <source>
        <dbReference type="ARBA" id="ARBA00001971"/>
    </source>
</evidence>
<dbReference type="GO" id="GO:0016705">
    <property type="term" value="F:oxidoreductase activity, acting on paired donors, with incorporation or reduction of molecular oxygen"/>
    <property type="evidence" value="ECO:0007669"/>
    <property type="project" value="InterPro"/>
</dbReference>
<comment type="similarity">
    <text evidence="4 14">Belongs to the cytochrome P450 family.</text>
</comment>
<evidence type="ECO:0000256" key="11">
    <source>
        <dbReference type="ARBA" id="ARBA00023033"/>
    </source>
</evidence>
<protein>
    <recommendedName>
        <fullName evidence="18">Cytochrome P450</fullName>
    </recommendedName>
</protein>
<dbReference type="InterPro" id="IPR002401">
    <property type="entry name" value="Cyt_P450_E_grp-I"/>
</dbReference>
<reference evidence="16 17" key="1">
    <citation type="submission" date="2022-09" db="EMBL/GenBank/DDBJ databases">
        <authorList>
            <person name="Palmer J.M."/>
        </authorList>
    </citation>
    <scope>NUCLEOTIDE SEQUENCE [LARGE SCALE GENOMIC DNA]</scope>
    <source>
        <strain evidence="16 17">DSM 7382</strain>
    </source>
</reference>
<sequence>MFESQQTTGYVVLCALGLLLFIHRYWLRSSGNLNLPPGPPGNRLSVGPNIVRQFNEWANEYGPIFSFKNGRQRIVVLTTYQAAVDVMQKHGSDLADRPRTVAAGEILSGDMRTLLVGAGERLKKLRRALHSQLQASAARQYAPLQRRNAKDYVRNMLADPEHHLDHGRTYAASVIMELTYSKTTPTTYSDPEVKEVVKCLGNFFEALRIGRYLVDALPFLKYIPFGGVAELKKRHEDELSLFESQLFATKDRMAKNATQPCFATYLFEHQKEYELSDAELAYLAGSMFGAGSDTTASGLGIITMAAATHPHELKKVQAQLDEVVGRDRMPNFDDEPVLTQVTAFVLEVHRWRLIAPFGFAHKATKDIPWRDYIIPSGSIVYGNHWTIMHDPDVFAEPETFNPDRWLDEKGRIRDDLKHFDFGFGRRVCPGQYVAERSLFINTALMFWAFNIREDPAAPIDTMSFTDGSVVHPQPFRVSIEARNPNLREILEADVD</sequence>
<feature type="binding site" description="axial binding residue" evidence="13">
    <location>
        <position position="428"/>
    </location>
    <ligand>
        <name>heme</name>
        <dbReference type="ChEBI" id="CHEBI:30413"/>
    </ligand>
    <ligandPart>
        <name>Fe</name>
        <dbReference type="ChEBI" id="CHEBI:18248"/>
    </ligandPart>
</feature>
<dbReference type="AlphaFoldDB" id="A0AAW0GH21"/>
<keyword evidence="17" id="KW-1185">Reference proteome</keyword>
<evidence type="ECO:0000256" key="5">
    <source>
        <dbReference type="ARBA" id="ARBA00022617"/>
    </source>
</evidence>
<dbReference type="InterPro" id="IPR050364">
    <property type="entry name" value="Cytochrome_P450_fung"/>
</dbReference>
<evidence type="ECO:0000256" key="9">
    <source>
        <dbReference type="ARBA" id="ARBA00023002"/>
    </source>
</evidence>
<evidence type="ECO:0000256" key="12">
    <source>
        <dbReference type="ARBA" id="ARBA00023136"/>
    </source>
</evidence>
<dbReference type="GO" id="GO:0004497">
    <property type="term" value="F:monooxygenase activity"/>
    <property type="evidence" value="ECO:0007669"/>
    <property type="project" value="UniProtKB-KW"/>
</dbReference>
<keyword evidence="8 15" id="KW-1133">Transmembrane helix</keyword>
<dbReference type="Proteomes" id="UP001385951">
    <property type="component" value="Unassembled WGS sequence"/>
</dbReference>
<proteinExistence type="inferred from homology"/>
<evidence type="ECO:0000256" key="13">
    <source>
        <dbReference type="PIRSR" id="PIRSR602401-1"/>
    </source>
</evidence>
<evidence type="ECO:0000256" key="7">
    <source>
        <dbReference type="ARBA" id="ARBA00022723"/>
    </source>
</evidence>
<dbReference type="InterPro" id="IPR001128">
    <property type="entry name" value="Cyt_P450"/>
</dbReference>
<dbReference type="GO" id="GO:0020037">
    <property type="term" value="F:heme binding"/>
    <property type="evidence" value="ECO:0007669"/>
    <property type="project" value="InterPro"/>
</dbReference>
<dbReference type="CDD" id="cd11065">
    <property type="entry name" value="CYP64-like"/>
    <property type="match status" value="1"/>
</dbReference>
<dbReference type="PANTHER" id="PTHR46300:SF1">
    <property type="entry name" value="P450, PUTATIVE (EUROFUNG)-RELATED"/>
    <property type="match status" value="1"/>
</dbReference>
<dbReference type="InterPro" id="IPR017972">
    <property type="entry name" value="Cyt_P450_CS"/>
</dbReference>
<evidence type="ECO:0000313" key="17">
    <source>
        <dbReference type="Proteomes" id="UP001385951"/>
    </source>
</evidence>
<feature type="transmembrane region" description="Helical" evidence="15">
    <location>
        <begin position="7"/>
        <end position="27"/>
    </location>
</feature>
<evidence type="ECO:0000256" key="14">
    <source>
        <dbReference type="RuleBase" id="RU000461"/>
    </source>
</evidence>
<accession>A0AAW0GH21</accession>
<evidence type="ECO:0000256" key="10">
    <source>
        <dbReference type="ARBA" id="ARBA00023004"/>
    </source>
</evidence>
<evidence type="ECO:0000313" key="16">
    <source>
        <dbReference type="EMBL" id="KAK7689094.1"/>
    </source>
</evidence>
<dbReference type="Pfam" id="PF00067">
    <property type="entry name" value="p450"/>
    <property type="match status" value="1"/>
</dbReference>
<comment type="pathway">
    <text evidence="3">Secondary metabolite biosynthesis.</text>
</comment>
<evidence type="ECO:0000256" key="15">
    <source>
        <dbReference type="SAM" id="Phobius"/>
    </source>
</evidence>
<dbReference type="InterPro" id="IPR036396">
    <property type="entry name" value="Cyt_P450_sf"/>
</dbReference>
<comment type="subcellular location">
    <subcellularLocation>
        <location evidence="2">Membrane</location>
    </subcellularLocation>
</comment>
<dbReference type="PRINTS" id="PR00463">
    <property type="entry name" value="EP450I"/>
</dbReference>
<evidence type="ECO:0000256" key="6">
    <source>
        <dbReference type="ARBA" id="ARBA00022692"/>
    </source>
</evidence>
<name>A0AAW0GH21_9APHY</name>
<dbReference type="EMBL" id="JASBNA010000009">
    <property type="protein sequence ID" value="KAK7689094.1"/>
    <property type="molecule type" value="Genomic_DNA"/>
</dbReference>
<evidence type="ECO:0000256" key="4">
    <source>
        <dbReference type="ARBA" id="ARBA00010617"/>
    </source>
</evidence>
<dbReference type="PROSITE" id="PS00086">
    <property type="entry name" value="CYTOCHROME_P450"/>
    <property type="match status" value="1"/>
</dbReference>
<evidence type="ECO:0000256" key="8">
    <source>
        <dbReference type="ARBA" id="ARBA00022989"/>
    </source>
</evidence>
<dbReference type="GO" id="GO:0016020">
    <property type="term" value="C:membrane"/>
    <property type="evidence" value="ECO:0007669"/>
    <property type="project" value="UniProtKB-SubCell"/>
</dbReference>
<evidence type="ECO:0000256" key="2">
    <source>
        <dbReference type="ARBA" id="ARBA00004370"/>
    </source>
</evidence>
<dbReference type="GO" id="GO:0005506">
    <property type="term" value="F:iron ion binding"/>
    <property type="evidence" value="ECO:0007669"/>
    <property type="project" value="InterPro"/>
</dbReference>
<keyword evidence="11 14" id="KW-0503">Monooxygenase</keyword>
<keyword evidence="9 14" id="KW-0560">Oxidoreductase</keyword>
<comment type="cofactor">
    <cofactor evidence="1 13">
        <name>heme</name>
        <dbReference type="ChEBI" id="CHEBI:30413"/>
    </cofactor>
</comment>